<keyword evidence="6" id="KW-1185">Reference proteome</keyword>
<sequence length="155" mass="17811">MGSKTKLDSFDTRILQILTAEGRKTWRDLAEDIGLSLTPTLRRVRRLENDGYILGYTARLDERRLIGGIEALISVTLERQAEEALTTFERSIQDVPEVTDCFQMTGDYDYLLRVVVTDLDHYQSMLMALARIPRVSRINSSFMLKTVLRRPTQVV</sequence>
<dbReference type="AlphaFoldDB" id="A0A1I6M3P0"/>
<dbReference type="GO" id="GO:0043565">
    <property type="term" value="F:sequence-specific DNA binding"/>
    <property type="evidence" value="ECO:0007669"/>
    <property type="project" value="InterPro"/>
</dbReference>
<evidence type="ECO:0000313" key="5">
    <source>
        <dbReference type="EMBL" id="SFS10306.1"/>
    </source>
</evidence>
<dbReference type="PANTHER" id="PTHR30154">
    <property type="entry name" value="LEUCINE-RESPONSIVE REGULATORY PROTEIN"/>
    <property type="match status" value="1"/>
</dbReference>
<reference evidence="5 6" key="1">
    <citation type="submission" date="2016-10" db="EMBL/GenBank/DDBJ databases">
        <authorList>
            <person name="de Groot N.N."/>
        </authorList>
    </citation>
    <scope>NUCLEOTIDE SEQUENCE [LARGE SCALE GENOMIC DNA]</scope>
    <source>
        <strain evidence="5 6">S5-249</strain>
    </source>
</reference>
<dbReference type="Pfam" id="PF13412">
    <property type="entry name" value="HTH_24"/>
    <property type="match status" value="1"/>
</dbReference>
<organism evidence="5 6">
    <name type="scientific">Sphingomonas jatrophae</name>
    <dbReference type="NCBI Taxonomy" id="1166337"/>
    <lineage>
        <taxon>Bacteria</taxon>
        <taxon>Pseudomonadati</taxon>
        <taxon>Pseudomonadota</taxon>
        <taxon>Alphaproteobacteria</taxon>
        <taxon>Sphingomonadales</taxon>
        <taxon>Sphingomonadaceae</taxon>
        <taxon>Sphingomonas</taxon>
    </lineage>
</organism>
<dbReference type="Gene3D" id="1.10.10.10">
    <property type="entry name" value="Winged helix-like DNA-binding domain superfamily/Winged helix DNA-binding domain"/>
    <property type="match status" value="1"/>
</dbReference>
<evidence type="ECO:0000259" key="4">
    <source>
        <dbReference type="PROSITE" id="PS50956"/>
    </source>
</evidence>
<feature type="domain" description="HTH asnC-type" evidence="4">
    <location>
        <begin position="7"/>
        <end position="70"/>
    </location>
</feature>
<dbReference type="PANTHER" id="PTHR30154:SF34">
    <property type="entry name" value="TRANSCRIPTIONAL REGULATOR AZLB"/>
    <property type="match status" value="1"/>
</dbReference>
<dbReference type="STRING" id="1166337.SAMN05192580_3398"/>
<dbReference type="PROSITE" id="PS00519">
    <property type="entry name" value="HTH_ASNC_1"/>
    <property type="match status" value="1"/>
</dbReference>
<keyword evidence="2" id="KW-0238">DNA-binding</keyword>
<dbReference type="SUPFAM" id="SSF46785">
    <property type="entry name" value="Winged helix' DNA-binding domain"/>
    <property type="match status" value="1"/>
</dbReference>
<gene>
    <name evidence="5" type="ORF">SAMN05192580_3398</name>
</gene>
<dbReference type="GO" id="GO:0043200">
    <property type="term" value="P:response to amino acid"/>
    <property type="evidence" value="ECO:0007669"/>
    <property type="project" value="TreeGrafter"/>
</dbReference>
<dbReference type="SMART" id="SM00344">
    <property type="entry name" value="HTH_ASNC"/>
    <property type="match status" value="1"/>
</dbReference>
<dbReference type="InterPro" id="IPR036390">
    <property type="entry name" value="WH_DNA-bd_sf"/>
</dbReference>
<dbReference type="Proteomes" id="UP000198824">
    <property type="component" value="Unassembled WGS sequence"/>
</dbReference>
<dbReference type="InterPro" id="IPR019888">
    <property type="entry name" value="Tscrpt_reg_AsnC-like"/>
</dbReference>
<dbReference type="GO" id="GO:0005829">
    <property type="term" value="C:cytosol"/>
    <property type="evidence" value="ECO:0007669"/>
    <property type="project" value="TreeGrafter"/>
</dbReference>
<dbReference type="RefSeq" id="WP_093316290.1">
    <property type="nucleotide sequence ID" value="NZ_FOZG01000003.1"/>
</dbReference>
<evidence type="ECO:0000313" key="6">
    <source>
        <dbReference type="Proteomes" id="UP000198824"/>
    </source>
</evidence>
<dbReference type="Pfam" id="PF01037">
    <property type="entry name" value="AsnC_trans_reg"/>
    <property type="match status" value="1"/>
</dbReference>
<evidence type="ECO:0000256" key="1">
    <source>
        <dbReference type="ARBA" id="ARBA00023015"/>
    </source>
</evidence>
<name>A0A1I6M3P0_9SPHN</name>
<dbReference type="PRINTS" id="PR00033">
    <property type="entry name" value="HTHASNC"/>
</dbReference>
<evidence type="ECO:0000256" key="3">
    <source>
        <dbReference type="ARBA" id="ARBA00023163"/>
    </source>
</evidence>
<dbReference type="PROSITE" id="PS50956">
    <property type="entry name" value="HTH_ASNC_2"/>
    <property type="match status" value="1"/>
</dbReference>
<dbReference type="InterPro" id="IPR036388">
    <property type="entry name" value="WH-like_DNA-bd_sf"/>
</dbReference>
<protein>
    <submittedName>
        <fullName evidence="5">Transcriptional regulator, AsnC family</fullName>
    </submittedName>
</protein>
<dbReference type="EMBL" id="FOZG01000003">
    <property type="protein sequence ID" value="SFS10306.1"/>
    <property type="molecule type" value="Genomic_DNA"/>
</dbReference>
<dbReference type="InterPro" id="IPR019885">
    <property type="entry name" value="Tscrpt_reg_HTH_AsnC-type_CS"/>
</dbReference>
<dbReference type="InterPro" id="IPR019887">
    <property type="entry name" value="Tscrpt_reg_AsnC/Lrp_C"/>
</dbReference>
<evidence type="ECO:0000256" key="2">
    <source>
        <dbReference type="ARBA" id="ARBA00023125"/>
    </source>
</evidence>
<proteinExistence type="predicted"/>
<dbReference type="OrthoDB" id="9813313at2"/>
<dbReference type="Gene3D" id="3.30.70.920">
    <property type="match status" value="1"/>
</dbReference>
<keyword evidence="1" id="KW-0805">Transcription regulation</keyword>
<keyword evidence="3" id="KW-0804">Transcription</keyword>
<accession>A0A1I6M3P0</accession>
<dbReference type="InterPro" id="IPR011008">
    <property type="entry name" value="Dimeric_a/b-barrel"/>
</dbReference>
<dbReference type="SUPFAM" id="SSF54909">
    <property type="entry name" value="Dimeric alpha+beta barrel"/>
    <property type="match status" value="1"/>
</dbReference>
<dbReference type="InterPro" id="IPR000485">
    <property type="entry name" value="AsnC-type_HTH_dom"/>
</dbReference>